<dbReference type="PROSITE" id="PS51186">
    <property type="entry name" value="GNAT"/>
    <property type="match status" value="1"/>
</dbReference>
<evidence type="ECO:0000313" key="2">
    <source>
        <dbReference type="EMBL" id="CAA9528628.1"/>
    </source>
</evidence>
<dbReference type="InterPro" id="IPR000182">
    <property type="entry name" value="GNAT_dom"/>
</dbReference>
<dbReference type="AlphaFoldDB" id="A0A6J4TP41"/>
<gene>
    <name evidence="2" type="ORF">AVDCRST_MAG62-1665</name>
</gene>
<feature type="domain" description="N-acetyltransferase" evidence="1">
    <location>
        <begin position="1"/>
        <end position="112"/>
    </location>
</feature>
<evidence type="ECO:0000259" key="1">
    <source>
        <dbReference type="PROSITE" id="PS51186"/>
    </source>
</evidence>
<dbReference type="Gene3D" id="3.40.630.30">
    <property type="match status" value="1"/>
</dbReference>
<dbReference type="EMBL" id="CADCWB010000204">
    <property type="protein sequence ID" value="CAA9528628.1"/>
    <property type="molecule type" value="Genomic_DNA"/>
</dbReference>
<accession>A0A6J4TP41</accession>
<dbReference type="Pfam" id="PF13523">
    <property type="entry name" value="Acetyltransf_8"/>
    <property type="match status" value="1"/>
</dbReference>
<dbReference type="InterPro" id="IPR016181">
    <property type="entry name" value="Acyl_CoA_acyltransferase"/>
</dbReference>
<dbReference type="GO" id="GO:0016747">
    <property type="term" value="F:acyltransferase activity, transferring groups other than amino-acyl groups"/>
    <property type="evidence" value="ECO:0007669"/>
    <property type="project" value="InterPro"/>
</dbReference>
<reference evidence="2" key="1">
    <citation type="submission" date="2020-02" db="EMBL/GenBank/DDBJ databases">
        <authorList>
            <person name="Meier V. D."/>
        </authorList>
    </citation>
    <scope>NUCLEOTIDE SEQUENCE</scope>
    <source>
        <strain evidence="2">AVDCRST_MAG62</strain>
    </source>
</reference>
<dbReference type="SUPFAM" id="SSF55729">
    <property type="entry name" value="Acyl-CoA N-acyltransferases (Nat)"/>
    <property type="match status" value="1"/>
</dbReference>
<proteinExistence type="predicted"/>
<sequence>MWIVEHEGRPFAYAQDYSPHDWVQHPFAHLPLGSRGIDQYIGEADLIGCGHGRAFVDAHCERLFSEGAPAIGTDPHPNNGRAIQAYTHAGFTVVAGPLDTRWGRAVLMERWR</sequence>
<organism evidence="2">
    <name type="scientific">uncultured Sphingomonas sp</name>
    <dbReference type="NCBI Taxonomy" id="158754"/>
    <lineage>
        <taxon>Bacteria</taxon>
        <taxon>Pseudomonadati</taxon>
        <taxon>Pseudomonadota</taxon>
        <taxon>Alphaproteobacteria</taxon>
        <taxon>Sphingomonadales</taxon>
        <taxon>Sphingomonadaceae</taxon>
        <taxon>Sphingomonas</taxon>
        <taxon>environmental samples</taxon>
    </lineage>
</organism>
<name>A0A6J4TP41_9SPHN</name>
<protein>
    <recommendedName>
        <fullName evidence="1">N-acetyltransferase domain-containing protein</fullName>
    </recommendedName>
</protein>